<evidence type="ECO:0000256" key="2">
    <source>
        <dbReference type="ARBA" id="ARBA00034301"/>
    </source>
</evidence>
<evidence type="ECO:0000313" key="6">
    <source>
        <dbReference type="Proteomes" id="UP000316968"/>
    </source>
</evidence>
<name>A0A4Y6UUV7_SACBS</name>
<evidence type="ECO:0000256" key="1">
    <source>
        <dbReference type="ARBA" id="ARBA00034221"/>
    </source>
</evidence>
<dbReference type="KEGG" id="saca:FFV09_06220"/>
<keyword evidence="6" id="KW-1185">Reference proteome</keyword>
<gene>
    <name evidence="5" type="ORF">FFV09_06220</name>
</gene>
<dbReference type="InterPro" id="IPR001279">
    <property type="entry name" value="Metallo-B-lactamas"/>
</dbReference>
<keyword evidence="5" id="KW-0378">Hydrolase</keyword>
<reference evidence="5 6" key="1">
    <citation type="submission" date="2019-06" db="EMBL/GenBank/DDBJ databases">
        <title>Saccharibacillus brassicae sp. nov., an endophytic bacterium isolated from Chinese cabbage seeds (Brassica pekinensis).</title>
        <authorList>
            <person name="Jiang L."/>
            <person name="Lee J."/>
            <person name="Kim S.W."/>
        </authorList>
    </citation>
    <scope>NUCLEOTIDE SEQUENCE [LARGE SCALE GENOMIC DNA]</scope>
    <source>
        <strain evidence="6">KCTC 43072 / ATSA2</strain>
    </source>
</reference>
<comment type="catalytic activity">
    <reaction evidence="3">
        <text>3',5'-cyclic UMP + H2O = UMP + H(+)</text>
        <dbReference type="Rhea" id="RHEA:70575"/>
        <dbReference type="ChEBI" id="CHEBI:15377"/>
        <dbReference type="ChEBI" id="CHEBI:15378"/>
        <dbReference type="ChEBI" id="CHEBI:57865"/>
        <dbReference type="ChEBI" id="CHEBI:184387"/>
    </reaction>
    <physiologicalReaction direction="left-to-right" evidence="3">
        <dbReference type="Rhea" id="RHEA:70576"/>
    </physiologicalReaction>
</comment>
<feature type="domain" description="Metallo-beta-lactamase" evidence="4">
    <location>
        <begin position="22"/>
        <end position="222"/>
    </location>
</feature>
<dbReference type="RefSeq" id="WP_141446998.1">
    <property type="nucleotide sequence ID" value="NZ_CP041217.1"/>
</dbReference>
<evidence type="ECO:0000256" key="3">
    <source>
        <dbReference type="ARBA" id="ARBA00048505"/>
    </source>
</evidence>
<proteinExistence type="predicted"/>
<dbReference type="OrthoDB" id="420651at2"/>
<comment type="function">
    <text evidence="2">Counteracts the endogenous Pycsar antiviral defense system. Phosphodiesterase that enables metal-dependent hydrolysis of host cyclic nucleotide Pycsar defense signals such as cCMP and cUMP.</text>
</comment>
<dbReference type="GO" id="GO:0016787">
    <property type="term" value="F:hydrolase activity"/>
    <property type="evidence" value="ECO:0007669"/>
    <property type="project" value="UniProtKB-KW"/>
</dbReference>
<dbReference type="Proteomes" id="UP000316968">
    <property type="component" value="Chromosome"/>
</dbReference>
<protein>
    <submittedName>
        <fullName evidence="5">MBL fold metallo-hydrolase</fullName>
    </submittedName>
</protein>
<dbReference type="SUPFAM" id="SSF56281">
    <property type="entry name" value="Metallo-hydrolase/oxidoreductase"/>
    <property type="match status" value="1"/>
</dbReference>
<dbReference type="AlphaFoldDB" id="A0A4Y6UUV7"/>
<dbReference type="Gene3D" id="3.60.15.10">
    <property type="entry name" value="Ribonuclease Z/Hydroxyacylglutathione hydrolase-like"/>
    <property type="match status" value="1"/>
</dbReference>
<accession>A0A4Y6UUV7</accession>
<dbReference type="Pfam" id="PF00753">
    <property type="entry name" value="Lactamase_B"/>
    <property type="match status" value="1"/>
</dbReference>
<evidence type="ECO:0000259" key="4">
    <source>
        <dbReference type="SMART" id="SM00849"/>
    </source>
</evidence>
<comment type="catalytic activity">
    <reaction evidence="1">
        <text>3',5'-cyclic CMP + H2O = CMP + H(+)</text>
        <dbReference type="Rhea" id="RHEA:72675"/>
        <dbReference type="ChEBI" id="CHEBI:15377"/>
        <dbReference type="ChEBI" id="CHEBI:15378"/>
        <dbReference type="ChEBI" id="CHEBI:58003"/>
        <dbReference type="ChEBI" id="CHEBI:60377"/>
    </reaction>
    <physiologicalReaction direction="left-to-right" evidence="1">
        <dbReference type="Rhea" id="RHEA:72676"/>
    </physiologicalReaction>
</comment>
<evidence type="ECO:0000313" key="5">
    <source>
        <dbReference type="EMBL" id="QDH20490.1"/>
    </source>
</evidence>
<sequence>MSEFERISEHIYVMHAEQETDRPLLAAVAGSSRTLLIDGGNSPAHAAAFRDYLAREGVRSPDVMVLTHHHWDHSFGLSEWSLPAIAQRQTAEMLRGFAALRWNEETLGRLIDEGVMSEQTRTDLRAEYEGDLGRIRVDEPNIVFERFIDVHLGGLTCEIRYVGGDHSADSCVVYVKEAGTLFLGDALAPSVYGGPMKYTTGKFLALLDTVFAYGADVLVESHGRPVSREAFYEDVRRYELLARQVLRHGPDRSAVERDLRAELGIGADQPLPQDLDEATGYFMHGLEK</sequence>
<dbReference type="InterPro" id="IPR036866">
    <property type="entry name" value="RibonucZ/Hydroxyglut_hydro"/>
</dbReference>
<dbReference type="EMBL" id="CP041217">
    <property type="protein sequence ID" value="QDH20490.1"/>
    <property type="molecule type" value="Genomic_DNA"/>
</dbReference>
<dbReference type="SMART" id="SM00849">
    <property type="entry name" value="Lactamase_B"/>
    <property type="match status" value="1"/>
</dbReference>
<organism evidence="5 6">
    <name type="scientific">Saccharibacillus brassicae</name>
    <dbReference type="NCBI Taxonomy" id="2583377"/>
    <lineage>
        <taxon>Bacteria</taxon>
        <taxon>Bacillati</taxon>
        <taxon>Bacillota</taxon>
        <taxon>Bacilli</taxon>
        <taxon>Bacillales</taxon>
        <taxon>Paenibacillaceae</taxon>
        <taxon>Saccharibacillus</taxon>
    </lineage>
</organism>
<dbReference type="PANTHER" id="PTHR42951">
    <property type="entry name" value="METALLO-BETA-LACTAMASE DOMAIN-CONTAINING"/>
    <property type="match status" value="1"/>
</dbReference>
<dbReference type="PANTHER" id="PTHR42951:SF4">
    <property type="entry name" value="ACYL-COENZYME A THIOESTERASE MBLAC2"/>
    <property type="match status" value="1"/>
</dbReference>
<dbReference type="InterPro" id="IPR050855">
    <property type="entry name" value="NDM-1-like"/>
</dbReference>